<dbReference type="eggNOG" id="ENOG502RQ8V">
    <property type="taxonomic scope" value="Eukaryota"/>
</dbReference>
<dbReference type="HOGENOM" id="CLU_673635_0_0_1"/>
<feature type="coiled-coil region" evidence="1">
    <location>
        <begin position="121"/>
        <end position="148"/>
    </location>
</feature>
<evidence type="ECO:0000313" key="3">
    <source>
        <dbReference type="EMBL" id="ABN68451.2"/>
    </source>
</evidence>
<gene>
    <name evidence="3" type="ORF">PICST_33777</name>
</gene>
<dbReference type="KEGG" id="pic:PICST_33777"/>
<keyword evidence="1" id="KW-0175">Coiled coil</keyword>
<protein>
    <submittedName>
        <fullName evidence="3">Uncharacterized protein</fullName>
    </submittedName>
</protein>
<organism evidence="3 4">
    <name type="scientific">Scheffersomyces stipitis (strain ATCC 58785 / CBS 6054 / NBRC 10063 / NRRL Y-11545)</name>
    <name type="common">Yeast</name>
    <name type="synonym">Pichia stipitis</name>
    <dbReference type="NCBI Taxonomy" id="322104"/>
    <lineage>
        <taxon>Eukaryota</taxon>
        <taxon>Fungi</taxon>
        <taxon>Dikarya</taxon>
        <taxon>Ascomycota</taxon>
        <taxon>Saccharomycotina</taxon>
        <taxon>Pichiomycetes</taxon>
        <taxon>Debaryomycetaceae</taxon>
        <taxon>Scheffersomyces</taxon>
    </lineage>
</organism>
<dbReference type="EMBL" id="CP000502">
    <property type="protein sequence ID" value="ABN68451.2"/>
    <property type="molecule type" value="Genomic_DNA"/>
</dbReference>
<dbReference type="GeneID" id="4841000"/>
<dbReference type="Proteomes" id="UP000002258">
    <property type="component" value="Chromosome 8"/>
</dbReference>
<keyword evidence="4" id="KW-1185">Reference proteome</keyword>
<feature type="region of interest" description="Disordered" evidence="2">
    <location>
        <begin position="66"/>
        <end position="90"/>
    </location>
</feature>
<evidence type="ECO:0000256" key="1">
    <source>
        <dbReference type="SAM" id="Coils"/>
    </source>
</evidence>
<feature type="non-terminal residue" evidence="3">
    <location>
        <position position="409"/>
    </location>
</feature>
<proteinExistence type="predicted"/>
<dbReference type="OrthoDB" id="3993307at2759"/>
<dbReference type="AlphaFoldDB" id="A3M041"/>
<dbReference type="InParanoid" id="A3M041"/>
<name>A3M041_PICST</name>
<sequence>MNDVSNKENVLRTPTTLNKRKSYSILSPVTSSYNLNKPVLRAKQDKIKNERVISESTGLVKFALSTSKPPSSLSSPFSSTPSQNTSTSVTPVRSGLPVYIPIDNKVVHKVQKEETDYRFIQDELLQQYAQIQREMMEYEKKIELCKFELLEISTKLESCKRDEMVAEIRKQRTPSNDLDLYKKVHQQTESQINSIEKEFSVSHPEETVFIDSLKKRASTVFSINNSNVNNVQTSEIELKLNTLKNKASTMFNASNITNTFEELSQNVNKKASTIFQVPSKESDIQGLLNSSNEKFDEISHKTSKFFNDVVNNLSPKKTESTNKNTLFNTKINYTLNNLSKNFNLNFNKKQDEDQEKELIFNSSFNFDNLNLNETPITEVFSPNDDNIDSLRIIYEDDDDQDIVDIDDCN</sequence>
<dbReference type="RefSeq" id="XP_001386480.2">
    <property type="nucleotide sequence ID" value="XM_001386443.1"/>
</dbReference>
<accession>A3M041</accession>
<reference evidence="3 4" key="1">
    <citation type="journal article" date="2007" name="Nat. Biotechnol.">
        <title>Genome sequence of the lignocellulose-bioconverting and xylose-fermenting yeast Pichia stipitis.</title>
        <authorList>
            <person name="Jeffries T.W."/>
            <person name="Grigoriev I.V."/>
            <person name="Grimwood J."/>
            <person name="Laplaza J.M."/>
            <person name="Aerts A."/>
            <person name="Salamov A."/>
            <person name="Schmutz J."/>
            <person name="Lindquist E."/>
            <person name="Dehal P."/>
            <person name="Shapiro H."/>
            <person name="Jin Y.S."/>
            <person name="Passoth V."/>
            <person name="Richardson P.M."/>
        </authorList>
    </citation>
    <scope>NUCLEOTIDE SEQUENCE [LARGE SCALE GENOMIC DNA]</scope>
    <source>
        <strain evidence="4">ATCC 58785 / CBS 6054 / NBRC 10063 / NRRL Y-11545</strain>
    </source>
</reference>
<evidence type="ECO:0000256" key="2">
    <source>
        <dbReference type="SAM" id="MobiDB-lite"/>
    </source>
</evidence>
<evidence type="ECO:0000313" key="4">
    <source>
        <dbReference type="Proteomes" id="UP000002258"/>
    </source>
</evidence>